<comment type="caution">
    <text evidence="1">The sequence shown here is derived from an EMBL/GenBank/DDBJ whole genome shotgun (WGS) entry which is preliminary data.</text>
</comment>
<dbReference type="AlphaFoldDB" id="A0A7J6T3U0"/>
<keyword evidence="3" id="KW-1185">Reference proteome</keyword>
<evidence type="ECO:0000313" key="1">
    <source>
        <dbReference type="EMBL" id="KAF4739070.1"/>
    </source>
</evidence>
<sequence length="110" mass="11832">MSGDHRNLPSLTRVWVSRLTSGNLWIIVLPHSSSLTSNPSAVVDLGGGSVQLDAAQVTPSDRNKFTDYLRPTYPIGAAAPPTSSEKRMKDYFLASAASIRPQSMADGPLY</sequence>
<dbReference type="EMBL" id="JABANM010010620">
    <property type="protein sequence ID" value="KAF4739070.1"/>
    <property type="molecule type" value="Genomic_DNA"/>
</dbReference>
<reference evidence="3 4" key="1">
    <citation type="submission" date="2020-04" db="EMBL/GenBank/DDBJ databases">
        <title>Perkinsus olseni comparative genomics.</title>
        <authorList>
            <person name="Bogema D.R."/>
        </authorList>
    </citation>
    <scope>NUCLEOTIDE SEQUENCE [LARGE SCALE GENOMIC DNA]</scope>
    <source>
        <strain evidence="1">ATCC PRA-205</strain>
        <strain evidence="2 3">ATCC PRA-207</strain>
    </source>
</reference>
<evidence type="ECO:0000313" key="4">
    <source>
        <dbReference type="Proteomes" id="UP000574390"/>
    </source>
</evidence>
<protein>
    <submittedName>
        <fullName evidence="1">Uncharacterized protein</fullName>
    </submittedName>
</protein>
<evidence type="ECO:0000313" key="2">
    <source>
        <dbReference type="EMBL" id="KAF4752995.1"/>
    </source>
</evidence>
<organism evidence="1 4">
    <name type="scientific">Perkinsus olseni</name>
    <name type="common">Perkinsus atlanticus</name>
    <dbReference type="NCBI Taxonomy" id="32597"/>
    <lineage>
        <taxon>Eukaryota</taxon>
        <taxon>Sar</taxon>
        <taxon>Alveolata</taxon>
        <taxon>Perkinsozoa</taxon>
        <taxon>Perkinsea</taxon>
        <taxon>Perkinsida</taxon>
        <taxon>Perkinsidae</taxon>
        <taxon>Perkinsus</taxon>
    </lineage>
</organism>
<evidence type="ECO:0000313" key="3">
    <source>
        <dbReference type="Proteomes" id="UP000553632"/>
    </source>
</evidence>
<dbReference type="Proteomes" id="UP000553632">
    <property type="component" value="Unassembled WGS sequence"/>
</dbReference>
<feature type="non-terminal residue" evidence="1">
    <location>
        <position position="110"/>
    </location>
</feature>
<proteinExistence type="predicted"/>
<accession>A0A7J6T3U0</accession>
<dbReference type="EMBL" id="JABANO010005723">
    <property type="protein sequence ID" value="KAF4752995.1"/>
    <property type="molecule type" value="Genomic_DNA"/>
</dbReference>
<name>A0A7J6T3U0_PEROL</name>
<dbReference type="Proteomes" id="UP000574390">
    <property type="component" value="Unassembled WGS sequence"/>
</dbReference>
<gene>
    <name evidence="1" type="ORF">FOZ62_020227</name>
    <name evidence="2" type="ORF">FOZ63_020632</name>
</gene>